<reference evidence="6" key="1">
    <citation type="submission" date="2014-11" db="EMBL/GenBank/DDBJ databases">
        <authorList>
            <person name="Malar M.C."/>
            <person name="Sen D."/>
            <person name="Tripathy S."/>
        </authorList>
    </citation>
    <scope>NUCLEOTIDE SEQUENCE</scope>
    <source>
        <strain evidence="6">BDU141951</strain>
    </source>
</reference>
<proteinExistence type="inferred from homology"/>
<feature type="binding site" evidence="5">
    <location>
        <position position="88"/>
    </location>
    <ligand>
        <name>Zn(2+)</name>
        <dbReference type="ChEBI" id="CHEBI:29105"/>
    </ligand>
</feature>
<evidence type="ECO:0000256" key="4">
    <source>
        <dbReference type="ARBA" id="ARBA00022833"/>
    </source>
</evidence>
<comment type="similarity">
    <text evidence="1 5">Belongs to the HypA/HybF family.</text>
</comment>
<dbReference type="AlphaFoldDB" id="A0A0C1YDW2"/>
<name>A0A0C1YDW2_9CYAN</name>
<dbReference type="PROSITE" id="PS01249">
    <property type="entry name" value="HYPA"/>
    <property type="match status" value="1"/>
</dbReference>
<keyword evidence="3 5" id="KW-0479">Metal-binding</keyword>
<organism evidence="6">
    <name type="scientific">Lyngbya confervoides BDU141951</name>
    <dbReference type="NCBI Taxonomy" id="1574623"/>
    <lineage>
        <taxon>Bacteria</taxon>
        <taxon>Bacillati</taxon>
        <taxon>Cyanobacteriota</taxon>
        <taxon>Cyanophyceae</taxon>
        <taxon>Oscillatoriophycideae</taxon>
        <taxon>Oscillatoriales</taxon>
        <taxon>Microcoleaceae</taxon>
        <taxon>Lyngbya</taxon>
    </lineage>
</organism>
<dbReference type="HAMAP" id="MF_00213">
    <property type="entry name" value="HypA_HybF"/>
    <property type="match status" value="1"/>
</dbReference>
<dbReference type="Pfam" id="PF01155">
    <property type="entry name" value="HypA"/>
    <property type="match status" value="1"/>
</dbReference>
<evidence type="ECO:0000256" key="2">
    <source>
        <dbReference type="ARBA" id="ARBA00022596"/>
    </source>
</evidence>
<feature type="binding site" evidence="5">
    <location>
        <position position="86"/>
    </location>
    <ligand>
        <name>Zn(2+)</name>
        <dbReference type="ChEBI" id="CHEBI:29105"/>
    </ligand>
</feature>
<dbReference type="InterPro" id="IPR000688">
    <property type="entry name" value="HypA/HybF"/>
</dbReference>
<evidence type="ECO:0000256" key="1">
    <source>
        <dbReference type="ARBA" id="ARBA00010748"/>
    </source>
</evidence>
<comment type="function">
    <text evidence="5">Involved in the maturation of [NiFe] hydrogenases. Required for nickel insertion into the metal center of the hydrogenase.</text>
</comment>
<dbReference type="PIRSF" id="PIRSF004761">
    <property type="entry name" value="Hydrgn_mat_HypA"/>
    <property type="match status" value="1"/>
</dbReference>
<dbReference type="PANTHER" id="PTHR34535">
    <property type="entry name" value="HYDROGENASE MATURATION FACTOR HYPA"/>
    <property type="match status" value="1"/>
</dbReference>
<feature type="binding site" evidence="5">
    <location>
        <position position="70"/>
    </location>
    <ligand>
        <name>Zn(2+)</name>
        <dbReference type="ChEBI" id="CHEBI:29105"/>
    </ligand>
</feature>
<dbReference type="NCBIfam" id="TIGR00100">
    <property type="entry name" value="hypA"/>
    <property type="match status" value="1"/>
</dbReference>
<dbReference type="EMBL" id="JTHE02000002">
    <property type="protein sequence ID" value="NEV65820.1"/>
    <property type="molecule type" value="Genomic_DNA"/>
</dbReference>
<dbReference type="InterPro" id="IPR020538">
    <property type="entry name" value="Hydgase_Ni_incorp_HypA/HybF_CS"/>
</dbReference>
<accession>A0A0C1YDW2</accession>
<keyword evidence="4 5" id="KW-0862">Zinc</keyword>
<keyword evidence="2 5" id="KW-0533">Nickel</keyword>
<comment type="caution">
    <text evidence="6">The sequence shown here is derived from an EMBL/GenBank/DDBJ whole genome shotgun (WGS) entry which is preliminary data.</text>
</comment>
<gene>
    <name evidence="5 6" type="primary">hypA</name>
    <name evidence="6" type="ORF">QQ91_001670</name>
</gene>
<feature type="binding site" evidence="5">
    <location>
        <position position="2"/>
    </location>
    <ligand>
        <name>Ni(2+)</name>
        <dbReference type="ChEBI" id="CHEBI:49786"/>
    </ligand>
</feature>
<evidence type="ECO:0000256" key="5">
    <source>
        <dbReference type="HAMAP-Rule" id="MF_00213"/>
    </source>
</evidence>
<dbReference type="PANTHER" id="PTHR34535:SF3">
    <property type="entry name" value="HYDROGENASE MATURATION FACTOR HYPA"/>
    <property type="match status" value="1"/>
</dbReference>
<evidence type="ECO:0000256" key="3">
    <source>
        <dbReference type="ARBA" id="ARBA00022723"/>
    </source>
</evidence>
<sequence length="113" mass="12230">MHEFAITQNIVEIATEHAEGAAVRRISLEIGQLTAIMPDAIAFCFDVCAQGTLLEGATLEIIQRPGRGQCQDCGREIPLEQPFGVCDCGCTHLTIIQGEELTIKELETEALCA</sequence>
<reference evidence="6" key="2">
    <citation type="journal article" date="2015" name="Genome Announc.">
        <title>Draft Genome Sequence of Filamentous Marine Cyanobacterium Lyngbya confervoides Strain BDU141951.</title>
        <authorList>
            <person name="Chandrababunaidu M.M."/>
            <person name="Sen D."/>
            <person name="Tripathy S."/>
        </authorList>
    </citation>
    <scope>NUCLEOTIDE SEQUENCE</scope>
    <source>
        <strain evidence="6">BDU141951</strain>
    </source>
</reference>
<protein>
    <recommendedName>
        <fullName evidence="5">Hydrogenase maturation factor HypA</fullName>
    </recommendedName>
</protein>
<dbReference type="GO" id="GO:0016151">
    <property type="term" value="F:nickel cation binding"/>
    <property type="evidence" value="ECO:0007669"/>
    <property type="project" value="UniProtKB-UniRule"/>
</dbReference>
<feature type="binding site" evidence="5">
    <location>
        <position position="73"/>
    </location>
    <ligand>
        <name>Zn(2+)</name>
        <dbReference type="ChEBI" id="CHEBI:29105"/>
    </ligand>
</feature>
<dbReference type="GO" id="GO:0051604">
    <property type="term" value="P:protein maturation"/>
    <property type="evidence" value="ECO:0007669"/>
    <property type="project" value="InterPro"/>
</dbReference>
<dbReference type="GO" id="GO:0008270">
    <property type="term" value="F:zinc ion binding"/>
    <property type="evidence" value="ECO:0007669"/>
    <property type="project" value="UniProtKB-UniRule"/>
</dbReference>
<reference evidence="6" key="3">
    <citation type="submission" date="2020-02" db="EMBL/GenBank/DDBJ databases">
        <authorList>
            <person name="Sarangi A.N."/>
            <person name="Ghosh S."/>
            <person name="Mukherjee M."/>
            <person name="Tripathy S."/>
        </authorList>
    </citation>
    <scope>NUCLEOTIDE SEQUENCE</scope>
    <source>
        <strain evidence="6">BDU141951</strain>
    </source>
</reference>
<evidence type="ECO:0000313" key="6">
    <source>
        <dbReference type="EMBL" id="NEV65820.1"/>
    </source>
</evidence>
<dbReference type="Gene3D" id="3.30.2320.80">
    <property type="match status" value="1"/>
</dbReference>